<reference evidence="1 2" key="2">
    <citation type="journal article" date="2022" name="Mol. Ecol. Resour.">
        <title>The genomes of chicory, endive, great burdock and yacon provide insights into Asteraceae paleo-polyploidization history and plant inulin production.</title>
        <authorList>
            <person name="Fan W."/>
            <person name="Wang S."/>
            <person name="Wang H."/>
            <person name="Wang A."/>
            <person name="Jiang F."/>
            <person name="Liu H."/>
            <person name="Zhao H."/>
            <person name="Xu D."/>
            <person name="Zhang Y."/>
        </authorList>
    </citation>
    <scope>NUCLEOTIDE SEQUENCE [LARGE SCALE GENOMIC DNA]</scope>
    <source>
        <strain evidence="2">cv. Niubang</strain>
    </source>
</reference>
<gene>
    <name evidence="1" type="ORF">L6452_42958</name>
</gene>
<keyword evidence="2" id="KW-1185">Reference proteome</keyword>
<name>A0ACB8XJ27_ARCLA</name>
<organism evidence="1 2">
    <name type="scientific">Arctium lappa</name>
    <name type="common">Greater burdock</name>
    <name type="synonym">Lappa major</name>
    <dbReference type="NCBI Taxonomy" id="4217"/>
    <lineage>
        <taxon>Eukaryota</taxon>
        <taxon>Viridiplantae</taxon>
        <taxon>Streptophyta</taxon>
        <taxon>Embryophyta</taxon>
        <taxon>Tracheophyta</taxon>
        <taxon>Spermatophyta</taxon>
        <taxon>Magnoliopsida</taxon>
        <taxon>eudicotyledons</taxon>
        <taxon>Gunneridae</taxon>
        <taxon>Pentapetalae</taxon>
        <taxon>asterids</taxon>
        <taxon>campanulids</taxon>
        <taxon>Asterales</taxon>
        <taxon>Asteraceae</taxon>
        <taxon>Carduoideae</taxon>
        <taxon>Cardueae</taxon>
        <taxon>Arctiinae</taxon>
        <taxon>Arctium</taxon>
    </lineage>
</organism>
<reference evidence="2" key="1">
    <citation type="journal article" date="2022" name="Mol. Ecol. Resour.">
        <title>The genomes of chicory, endive, great burdock and yacon provide insights into Asteraceae palaeo-polyploidization history and plant inulin production.</title>
        <authorList>
            <person name="Fan W."/>
            <person name="Wang S."/>
            <person name="Wang H."/>
            <person name="Wang A."/>
            <person name="Jiang F."/>
            <person name="Liu H."/>
            <person name="Zhao H."/>
            <person name="Xu D."/>
            <person name="Zhang Y."/>
        </authorList>
    </citation>
    <scope>NUCLEOTIDE SEQUENCE [LARGE SCALE GENOMIC DNA]</scope>
    <source>
        <strain evidence="2">cv. Niubang</strain>
    </source>
</reference>
<protein>
    <submittedName>
        <fullName evidence="1">Uncharacterized protein</fullName>
    </submittedName>
</protein>
<comment type="caution">
    <text evidence="1">The sequence shown here is derived from an EMBL/GenBank/DDBJ whole genome shotgun (WGS) entry which is preliminary data.</text>
</comment>
<proteinExistence type="predicted"/>
<evidence type="ECO:0000313" key="2">
    <source>
        <dbReference type="Proteomes" id="UP001055879"/>
    </source>
</evidence>
<accession>A0ACB8XJ27</accession>
<evidence type="ECO:0000313" key="1">
    <source>
        <dbReference type="EMBL" id="KAI3667888.1"/>
    </source>
</evidence>
<sequence length="113" mass="12612">MVSISSSQESIWFSISITGFDFGFIARPSPSFSSLQKQSLASREIARQHGVTKPLSLAGPSEIDLLRTNKLDKVLVDAGLLHEQVSRSSNHVEFCSYVFQYFLTDKRKSTVDI</sequence>
<dbReference type="Proteomes" id="UP001055879">
    <property type="component" value="Linkage Group LG17"/>
</dbReference>
<dbReference type="EMBL" id="CM042063">
    <property type="protein sequence ID" value="KAI3667888.1"/>
    <property type="molecule type" value="Genomic_DNA"/>
</dbReference>